<accession>A0A9P9KN04</accession>
<dbReference type="InterPro" id="IPR047122">
    <property type="entry name" value="Trans-enoyl_RdTase-like"/>
</dbReference>
<name>A0A9P9KN04_FUSSL</name>
<evidence type="ECO:0000259" key="3">
    <source>
        <dbReference type="SMART" id="SM00829"/>
    </source>
</evidence>
<keyword evidence="2" id="KW-0560">Oxidoreductase</keyword>
<sequence length="357" mass="37954">MSLPTTFKAATVAGKGENHITSERSLSPLKSGEVAIKITATAINPVDWKIRDYGVFVQEWPTVLGSDAAGEVVALGPDTSRLSVGDRVFFQGILGNIESTTFQQYCKMPEALLAKTPSSISDEQAAGIQLTTIAAVTAFYDKTGRGLPAPWDEGGDSVGKGKAVVILGGSSSVGQYAVQLARLSGFERIVTNASPAHHEYLTTLGAHAVLDRTNTSLEDYVSTIGDYPLEFVFDTIGARVTQKLGVKILQALKVEGSRVATVSQADSEAKELGETKEPKVIVQGVMGFGSAPHLRYLSEPLSEHLGGEDGWIAKGLFTPNRVTVVPGGLDNIEEALAKNKRGVSGEKVVIRPWDKSE</sequence>
<dbReference type="PANTHER" id="PTHR45348">
    <property type="entry name" value="HYPOTHETICAL OXIDOREDUCTASE (EUROFUNG)"/>
    <property type="match status" value="1"/>
</dbReference>
<dbReference type="CDD" id="cd08249">
    <property type="entry name" value="enoyl_reductase_like"/>
    <property type="match status" value="1"/>
</dbReference>
<dbReference type="InterPro" id="IPR020843">
    <property type="entry name" value="ER"/>
</dbReference>
<comment type="caution">
    <text evidence="4">The sequence shown here is derived from an EMBL/GenBank/DDBJ whole genome shotgun (WGS) entry which is preliminary data.</text>
</comment>
<evidence type="ECO:0000256" key="2">
    <source>
        <dbReference type="ARBA" id="ARBA00023002"/>
    </source>
</evidence>
<protein>
    <submittedName>
        <fullName evidence="4">Chaperonin 10-like protein</fullName>
    </submittedName>
</protein>
<keyword evidence="5" id="KW-1185">Reference proteome</keyword>
<dbReference type="InterPro" id="IPR013149">
    <property type="entry name" value="ADH-like_C"/>
</dbReference>
<proteinExistence type="inferred from homology"/>
<dbReference type="PANTHER" id="PTHR45348:SF2">
    <property type="entry name" value="ZINC-TYPE ALCOHOL DEHYDROGENASE-LIKE PROTEIN C2E1P3.01"/>
    <property type="match status" value="1"/>
</dbReference>
<evidence type="ECO:0000256" key="1">
    <source>
        <dbReference type="ARBA" id="ARBA00008072"/>
    </source>
</evidence>
<dbReference type="OrthoDB" id="10257049at2759"/>
<dbReference type="EMBL" id="JAGTJS010000007">
    <property type="protein sequence ID" value="KAH7264600.1"/>
    <property type="molecule type" value="Genomic_DNA"/>
</dbReference>
<dbReference type="Pfam" id="PF00107">
    <property type="entry name" value="ADH_zinc_N"/>
    <property type="match status" value="1"/>
</dbReference>
<dbReference type="SUPFAM" id="SSF50129">
    <property type="entry name" value="GroES-like"/>
    <property type="match status" value="1"/>
</dbReference>
<dbReference type="InterPro" id="IPR013154">
    <property type="entry name" value="ADH-like_N"/>
</dbReference>
<dbReference type="SMART" id="SM00829">
    <property type="entry name" value="PKS_ER"/>
    <property type="match status" value="1"/>
</dbReference>
<dbReference type="AlphaFoldDB" id="A0A9P9KN04"/>
<gene>
    <name evidence="4" type="ORF">B0J15DRAFT_534878</name>
</gene>
<dbReference type="Gene3D" id="3.90.180.10">
    <property type="entry name" value="Medium-chain alcohol dehydrogenases, catalytic domain"/>
    <property type="match status" value="1"/>
</dbReference>
<dbReference type="SUPFAM" id="SSF51735">
    <property type="entry name" value="NAD(P)-binding Rossmann-fold domains"/>
    <property type="match status" value="1"/>
</dbReference>
<reference evidence="4" key="1">
    <citation type="journal article" date="2021" name="Nat. Commun.">
        <title>Genetic determinants of endophytism in the Arabidopsis root mycobiome.</title>
        <authorList>
            <person name="Mesny F."/>
            <person name="Miyauchi S."/>
            <person name="Thiergart T."/>
            <person name="Pickel B."/>
            <person name="Atanasova L."/>
            <person name="Karlsson M."/>
            <person name="Huettel B."/>
            <person name="Barry K.W."/>
            <person name="Haridas S."/>
            <person name="Chen C."/>
            <person name="Bauer D."/>
            <person name="Andreopoulos W."/>
            <person name="Pangilinan J."/>
            <person name="LaButti K."/>
            <person name="Riley R."/>
            <person name="Lipzen A."/>
            <person name="Clum A."/>
            <person name="Drula E."/>
            <person name="Henrissat B."/>
            <person name="Kohler A."/>
            <person name="Grigoriev I.V."/>
            <person name="Martin F.M."/>
            <person name="Hacquard S."/>
        </authorList>
    </citation>
    <scope>NUCLEOTIDE SEQUENCE</scope>
    <source>
        <strain evidence="4">FSSC 5 MPI-SDFR-AT-0091</strain>
    </source>
</reference>
<feature type="domain" description="Enoyl reductase (ER)" evidence="3">
    <location>
        <begin position="16"/>
        <end position="350"/>
    </location>
</feature>
<dbReference type="Pfam" id="PF08240">
    <property type="entry name" value="ADH_N"/>
    <property type="match status" value="1"/>
</dbReference>
<dbReference type="InterPro" id="IPR011032">
    <property type="entry name" value="GroES-like_sf"/>
</dbReference>
<dbReference type="Gene3D" id="3.40.50.720">
    <property type="entry name" value="NAD(P)-binding Rossmann-like Domain"/>
    <property type="match status" value="1"/>
</dbReference>
<dbReference type="GO" id="GO:0016651">
    <property type="term" value="F:oxidoreductase activity, acting on NAD(P)H"/>
    <property type="evidence" value="ECO:0007669"/>
    <property type="project" value="InterPro"/>
</dbReference>
<evidence type="ECO:0000313" key="5">
    <source>
        <dbReference type="Proteomes" id="UP000736672"/>
    </source>
</evidence>
<evidence type="ECO:0000313" key="4">
    <source>
        <dbReference type="EMBL" id="KAH7264600.1"/>
    </source>
</evidence>
<comment type="similarity">
    <text evidence="1">Belongs to the zinc-containing alcohol dehydrogenase family.</text>
</comment>
<dbReference type="InterPro" id="IPR036291">
    <property type="entry name" value="NAD(P)-bd_dom_sf"/>
</dbReference>
<dbReference type="Proteomes" id="UP000736672">
    <property type="component" value="Unassembled WGS sequence"/>
</dbReference>
<organism evidence="4 5">
    <name type="scientific">Fusarium solani</name>
    <name type="common">Filamentous fungus</name>
    <dbReference type="NCBI Taxonomy" id="169388"/>
    <lineage>
        <taxon>Eukaryota</taxon>
        <taxon>Fungi</taxon>
        <taxon>Dikarya</taxon>
        <taxon>Ascomycota</taxon>
        <taxon>Pezizomycotina</taxon>
        <taxon>Sordariomycetes</taxon>
        <taxon>Hypocreomycetidae</taxon>
        <taxon>Hypocreales</taxon>
        <taxon>Nectriaceae</taxon>
        <taxon>Fusarium</taxon>
        <taxon>Fusarium solani species complex</taxon>
    </lineage>
</organism>